<gene>
    <name evidence="4" type="ORF">C8D93_11716</name>
</gene>
<dbReference type="Gene3D" id="3.10.20.30">
    <property type="match status" value="1"/>
</dbReference>
<evidence type="ECO:0000259" key="3">
    <source>
        <dbReference type="PROSITE" id="PS51384"/>
    </source>
</evidence>
<comment type="caution">
    <text evidence="4">The sequence shown here is derived from an EMBL/GenBank/DDBJ whole genome shotgun (WGS) entry which is preliminary data.</text>
</comment>
<dbReference type="InterPro" id="IPR036010">
    <property type="entry name" value="2Fe-2S_ferredoxin-like_sf"/>
</dbReference>
<dbReference type="SUPFAM" id="SSF52343">
    <property type="entry name" value="Ferredoxin reductase-like, C-terminal NADP-linked domain"/>
    <property type="match status" value="1"/>
</dbReference>
<dbReference type="InterPro" id="IPR017938">
    <property type="entry name" value="Riboflavin_synthase-like_b-brl"/>
</dbReference>
<dbReference type="PROSITE" id="PS00197">
    <property type="entry name" value="2FE2S_FER_1"/>
    <property type="match status" value="1"/>
</dbReference>
<dbReference type="GO" id="GO:0051537">
    <property type="term" value="F:2 iron, 2 sulfur cluster binding"/>
    <property type="evidence" value="ECO:0007669"/>
    <property type="project" value="InterPro"/>
</dbReference>
<dbReference type="InterPro" id="IPR001041">
    <property type="entry name" value="2Fe-2S_ferredoxin-type"/>
</dbReference>
<dbReference type="PRINTS" id="PR00371">
    <property type="entry name" value="FPNCR"/>
</dbReference>
<dbReference type="PANTHER" id="PTHR47354:SF5">
    <property type="entry name" value="PROTEIN RFBI"/>
    <property type="match status" value="1"/>
</dbReference>
<dbReference type="InterPro" id="IPR001709">
    <property type="entry name" value="Flavoprot_Pyr_Nucl_cyt_Rdtase"/>
</dbReference>
<protein>
    <submittedName>
        <fullName evidence="4">Toluene monooxygenase electron transfer component</fullName>
    </submittedName>
</protein>
<dbReference type="InterPro" id="IPR050415">
    <property type="entry name" value="MRET"/>
</dbReference>
<dbReference type="CDD" id="cd06190">
    <property type="entry name" value="T4MO_e_transfer_like"/>
    <property type="match status" value="1"/>
</dbReference>
<dbReference type="PRINTS" id="PR00410">
    <property type="entry name" value="PHEHYDRXLASE"/>
</dbReference>
<keyword evidence="4" id="KW-0503">Monooxygenase</keyword>
<dbReference type="SUPFAM" id="SSF63380">
    <property type="entry name" value="Riboflavin synthase domain-like"/>
    <property type="match status" value="1"/>
</dbReference>
<dbReference type="Pfam" id="PF00970">
    <property type="entry name" value="FAD_binding_6"/>
    <property type="match status" value="1"/>
</dbReference>
<evidence type="ECO:0000313" key="5">
    <source>
        <dbReference type="Proteomes" id="UP000248330"/>
    </source>
</evidence>
<accession>A0A318E4M2</accession>
<dbReference type="Proteomes" id="UP000248330">
    <property type="component" value="Unassembled WGS sequence"/>
</dbReference>
<dbReference type="GO" id="GO:0004497">
    <property type="term" value="F:monooxygenase activity"/>
    <property type="evidence" value="ECO:0007669"/>
    <property type="project" value="UniProtKB-KW"/>
</dbReference>
<reference evidence="4 5" key="1">
    <citation type="submission" date="2018-04" db="EMBL/GenBank/DDBJ databases">
        <title>Genomic Encyclopedia of Type Strains, Phase IV (KMG-IV): sequencing the most valuable type-strain genomes for metagenomic binning, comparative biology and taxonomic classification.</title>
        <authorList>
            <person name="Goeker M."/>
        </authorList>
    </citation>
    <scope>NUCLEOTIDE SEQUENCE [LARGE SCALE GENOMIC DNA]</scope>
    <source>
        <strain evidence="4 5">DSM 104150</strain>
    </source>
</reference>
<dbReference type="InterPro" id="IPR008333">
    <property type="entry name" value="Cbr1-like_FAD-bd_dom"/>
</dbReference>
<proteinExistence type="predicted"/>
<sequence>MGGRARSVDAGRLFYSIHMARHLITLEASGQSFPCDAGDTVLRAALRAGIAFPYECSSGGCGSCQFERVSGDLEELWPQAPGLTPRARERGRQLACQTVPRGDCTLRVRLKPDCQPSLRPTRRRATLVSRTRLTADMAEFSFRAGEPADFLPGQYALLDLPGVAGARAYSMSNLPNDEGLWQFVIKQIGAGRGGMALFEFLQPGDTIGLDAPYGMAHLRLGNDRDIVCVGGGSGISPLLSILAAAARAPELASRRLLLFYGGRTPADLCAPALLARDEALARRVECVTAISDPAYAGAWEGQRGFVHQVLQGWLESAGDASGYDYYFCGPPPMTDALQRLLMLEKRVPTAQLHFDRFV</sequence>
<evidence type="ECO:0000256" key="1">
    <source>
        <dbReference type="ARBA" id="ARBA00034078"/>
    </source>
</evidence>
<dbReference type="InterPro" id="IPR039261">
    <property type="entry name" value="FNR_nucleotide-bd"/>
</dbReference>
<dbReference type="AlphaFoldDB" id="A0A318E4M2"/>
<organism evidence="4 5">
    <name type="scientific">Sinimarinibacterium flocculans</name>
    <dbReference type="NCBI Taxonomy" id="985250"/>
    <lineage>
        <taxon>Bacteria</taxon>
        <taxon>Pseudomonadati</taxon>
        <taxon>Pseudomonadota</taxon>
        <taxon>Gammaproteobacteria</taxon>
        <taxon>Nevskiales</taxon>
        <taxon>Nevskiaceae</taxon>
        <taxon>Sinimarinibacterium</taxon>
    </lineage>
</organism>
<dbReference type="PROSITE" id="PS51384">
    <property type="entry name" value="FAD_FR"/>
    <property type="match status" value="1"/>
</dbReference>
<dbReference type="PANTHER" id="PTHR47354">
    <property type="entry name" value="NADH OXIDOREDUCTASE HCR"/>
    <property type="match status" value="1"/>
</dbReference>
<dbReference type="Gene3D" id="3.40.50.80">
    <property type="entry name" value="Nucleotide-binding domain of ferredoxin-NADP reductase (FNR) module"/>
    <property type="match status" value="1"/>
</dbReference>
<keyword evidence="4" id="KW-0560">Oxidoreductase</keyword>
<evidence type="ECO:0000313" key="4">
    <source>
        <dbReference type="EMBL" id="PXV63439.1"/>
    </source>
</evidence>
<dbReference type="InterPro" id="IPR017927">
    <property type="entry name" value="FAD-bd_FR_type"/>
</dbReference>
<dbReference type="PROSITE" id="PS51085">
    <property type="entry name" value="2FE2S_FER_2"/>
    <property type="match status" value="1"/>
</dbReference>
<feature type="domain" description="2Fe-2S ferredoxin-type" evidence="2">
    <location>
        <begin position="22"/>
        <end position="114"/>
    </location>
</feature>
<comment type="cofactor">
    <cofactor evidence="1">
        <name>[2Fe-2S] cluster</name>
        <dbReference type="ChEBI" id="CHEBI:190135"/>
    </cofactor>
</comment>
<dbReference type="Pfam" id="PF00175">
    <property type="entry name" value="NAD_binding_1"/>
    <property type="match status" value="1"/>
</dbReference>
<dbReference type="InterPro" id="IPR001433">
    <property type="entry name" value="OxRdtase_FAD/NAD-bd"/>
</dbReference>
<dbReference type="SUPFAM" id="SSF54292">
    <property type="entry name" value="2Fe-2S ferredoxin-like"/>
    <property type="match status" value="1"/>
</dbReference>
<evidence type="ECO:0000259" key="2">
    <source>
        <dbReference type="PROSITE" id="PS51085"/>
    </source>
</evidence>
<dbReference type="EMBL" id="QICN01000017">
    <property type="protein sequence ID" value="PXV63439.1"/>
    <property type="molecule type" value="Genomic_DNA"/>
</dbReference>
<dbReference type="Gene3D" id="2.40.30.10">
    <property type="entry name" value="Translation factors"/>
    <property type="match status" value="1"/>
</dbReference>
<name>A0A318E4M2_9GAMM</name>
<dbReference type="InterPro" id="IPR012675">
    <property type="entry name" value="Beta-grasp_dom_sf"/>
</dbReference>
<dbReference type="CDD" id="cd00207">
    <property type="entry name" value="fer2"/>
    <property type="match status" value="1"/>
</dbReference>
<keyword evidence="5" id="KW-1185">Reference proteome</keyword>
<dbReference type="Pfam" id="PF00111">
    <property type="entry name" value="Fer2"/>
    <property type="match status" value="1"/>
</dbReference>
<dbReference type="InterPro" id="IPR006058">
    <property type="entry name" value="2Fe2S_fd_BS"/>
</dbReference>
<feature type="domain" description="FAD-binding FR-type" evidence="3">
    <location>
        <begin position="120"/>
        <end position="219"/>
    </location>
</feature>